<evidence type="ECO:0008006" key="4">
    <source>
        <dbReference type="Google" id="ProtNLM"/>
    </source>
</evidence>
<evidence type="ECO:0000256" key="1">
    <source>
        <dbReference type="SAM" id="SignalP"/>
    </source>
</evidence>
<keyword evidence="1" id="KW-0732">Signal</keyword>
<accession>A0ABQ4QSH6</accession>
<feature type="signal peptide" evidence="1">
    <location>
        <begin position="1"/>
        <end position="22"/>
    </location>
</feature>
<sequence>MPSVTRRLLAAALVLAATGARAEPTPADECAQASPAPLLAQGCAVLDAFMTAFNARDPAAWAATLNFPHVRLAGHEVQVWNTPEDYARANDVGELGRSGWSHSRWDWRRLVQQSSDKLHLLVRFTRYGAGDRPLGSYESLYIVTLKDGHWGVQARSSYAGVAVKGSAF</sequence>
<gene>
    <name evidence="2" type="ORF">OPKNFCMD_0970</name>
</gene>
<evidence type="ECO:0000313" key="3">
    <source>
        <dbReference type="Proteomes" id="UP001055167"/>
    </source>
</evidence>
<proteinExistence type="predicted"/>
<evidence type="ECO:0000313" key="2">
    <source>
        <dbReference type="EMBL" id="GJD48253.1"/>
    </source>
</evidence>
<dbReference type="RefSeq" id="WP_203236288.1">
    <property type="nucleotide sequence ID" value="NZ_BPQH01000002.1"/>
</dbReference>
<comment type="caution">
    <text evidence="2">The sequence shown here is derived from an EMBL/GenBank/DDBJ whole genome shotgun (WGS) entry which is preliminary data.</text>
</comment>
<feature type="chain" id="PRO_5046770802" description="DUF4440 domain-containing protein" evidence="1">
    <location>
        <begin position="23"/>
        <end position="168"/>
    </location>
</feature>
<protein>
    <recommendedName>
        <fullName evidence="4">DUF4440 domain-containing protein</fullName>
    </recommendedName>
</protein>
<dbReference type="Proteomes" id="UP001055167">
    <property type="component" value="Unassembled WGS sequence"/>
</dbReference>
<organism evidence="2 3">
    <name type="scientific">Methylobacterium crusticola</name>
    <dbReference type="NCBI Taxonomy" id="1697972"/>
    <lineage>
        <taxon>Bacteria</taxon>
        <taxon>Pseudomonadati</taxon>
        <taxon>Pseudomonadota</taxon>
        <taxon>Alphaproteobacteria</taxon>
        <taxon>Hyphomicrobiales</taxon>
        <taxon>Methylobacteriaceae</taxon>
        <taxon>Methylobacterium</taxon>
    </lineage>
</organism>
<reference evidence="2" key="2">
    <citation type="submission" date="2021-08" db="EMBL/GenBank/DDBJ databases">
        <authorList>
            <person name="Tani A."/>
            <person name="Ola A."/>
            <person name="Ogura Y."/>
            <person name="Katsura K."/>
            <person name="Hayashi T."/>
        </authorList>
    </citation>
    <scope>NUCLEOTIDE SEQUENCE</scope>
    <source>
        <strain evidence="2">KCTC 52305</strain>
    </source>
</reference>
<dbReference type="EMBL" id="BPQH01000002">
    <property type="protein sequence ID" value="GJD48253.1"/>
    <property type="molecule type" value="Genomic_DNA"/>
</dbReference>
<reference evidence="2" key="1">
    <citation type="journal article" date="2021" name="Front. Microbiol.">
        <title>Comprehensive Comparative Genomics and Phenotyping of Methylobacterium Species.</title>
        <authorList>
            <person name="Alessa O."/>
            <person name="Ogura Y."/>
            <person name="Fujitani Y."/>
            <person name="Takami H."/>
            <person name="Hayashi T."/>
            <person name="Sahin N."/>
            <person name="Tani A."/>
        </authorList>
    </citation>
    <scope>NUCLEOTIDE SEQUENCE</scope>
    <source>
        <strain evidence="2">KCTC 52305</strain>
    </source>
</reference>
<keyword evidence="3" id="KW-1185">Reference proteome</keyword>
<name>A0ABQ4QSH6_9HYPH</name>